<reference evidence="2" key="1">
    <citation type="journal article" date="2023" name="Insect Mol. Biol.">
        <title>Genome sequencing provides insights into the evolution of gene families encoding plant cell wall-degrading enzymes in longhorned beetles.</title>
        <authorList>
            <person name="Shin N.R."/>
            <person name="Okamura Y."/>
            <person name="Kirsch R."/>
            <person name="Pauchet Y."/>
        </authorList>
    </citation>
    <scope>NUCLEOTIDE SEQUENCE</scope>
    <source>
        <strain evidence="2">RBIC_L_NR</strain>
    </source>
</reference>
<feature type="transmembrane region" description="Helical" evidence="1">
    <location>
        <begin position="31"/>
        <end position="51"/>
    </location>
</feature>
<dbReference type="Pfam" id="PF15993">
    <property type="entry name" value="Fuseless"/>
    <property type="match status" value="1"/>
</dbReference>
<keyword evidence="3" id="KW-1185">Reference proteome</keyword>
<keyword evidence="1" id="KW-1133">Transmembrane helix</keyword>
<sequence length="95" mass="11274">MQIIIGYTSVAVAFLLQPVMRYLCERFSGTPRLLIADFFILFGLFGTINVWRGIWNLLNIYFLPGKDLSNYNRNRKRERKINIHIYDLFTCHNQT</sequence>
<protein>
    <submittedName>
        <fullName evidence="2">Uncharacterized protein</fullName>
    </submittedName>
</protein>
<dbReference type="GO" id="GO:0007274">
    <property type="term" value="P:neuromuscular synaptic transmission"/>
    <property type="evidence" value="ECO:0007669"/>
    <property type="project" value="TreeGrafter"/>
</dbReference>
<dbReference type="Proteomes" id="UP001162156">
    <property type="component" value="Unassembled WGS sequence"/>
</dbReference>
<keyword evidence="1" id="KW-0812">Transmembrane</keyword>
<dbReference type="AlphaFoldDB" id="A0AAV8XTM7"/>
<dbReference type="GO" id="GO:0070073">
    <property type="term" value="P:clustering of voltage-gated calcium channels"/>
    <property type="evidence" value="ECO:0007669"/>
    <property type="project" value="TreeGrafter"/>
</dbReference>
<evidence type="ECO:0000313" key="2">
    <source>
        <dbReference type="EMBL" id="KAJ8942216.1"/>
    </source>
</evidence>
<gene>
    <name evidence="2" type="ORF">NQ314_010116</name>
</gene>
<dbReference type="GO" id="GO:0007270">
    <property type="term" value="P:neuron-neuron synaptic transmission"/>
    <property type="evidence" value="ECO:0007669"/>
    <property type="project" value="TreeGrafter"/>
</dbReference>
<dbReference type="PANTHER" id="PTHR35270">
    <property type="entry name" value="FUSELESS, ISOFORM A"/>
    <property type="match status" value="1"/>
</dbReference>
<evidence type="ECO:0000313" key="3">
    <source>
        <dbReference type="Proteomes" id="UP001162156"/>
    </source>
</evidence>
<evidence type="ECO:0000256" key="1">
    <source>
        <dbReference type="SAM" id="Phobius"/>
    </source>
</evidence>
<keyword evidence="1" id="KW-0472">Membrane</keyword>
<dbReference type="GO" id="GO:0042734">
    <property type="term" value="C:presynaptic membrane"/>
    <property type="evidence" value="ECO:0007669"/>
    <property type="project" value="TreeGrafter"/>
</dbReference>
<name>A0AAV8XTM7_9CUCU</name>
<proteinExistence type="predicted"/>
<dbReference type="PANTHER" id="PTHR35270:SF2">
    <property type="entry name" value="FUSELESS, ISOFORM A"/>
    <property type="match status" value="1"/>
</dbReference>
<dbReference type="EMBL" id="JANEYF010002788">
    <property type="protein sequence ID" value="KAJ8942216.1"/>
    <property type="molecule type" value="Genomic_DNA"/>
</dbReference>
<accession>A0AAV8XTM7</accession>
<organism evidence="2 3">
    <name type="scientific">Rhamnusium bicolor</name>
    <dbReference type="NCBI Taxonomy" id="1586634"/>
    <lineage>
        <taxon>Eukaryota</taxon>
        <taxon>Metazoa</taxon>
        <taxon>Ecdysozoa</taxon>
        <taxon>Arthropoda</taxon>
        <taxon>Hexapoda</taxon>
        <taxon>Insecta</taxon>
        <taxon>Pterygota</taxon>
        <taxon>Neoptera</taxon>
        <taxon>Endopterygota</taxon>
        <taxon>Coleoptera</taxon>
        <taxon>Polyphaga</taxon>
        <taxon>Cucujiformia</taxon>
        <taxon>Chrysomeloidea</taxon>
        <taxon>Cerambycidae</taxon>
        <taxon>Lepturinae</taxon>
        <taxon>Rhagiini</taxon>
        <taxon>Rhamnusium</taxon>
    </lineage>
</organism>
<dbReference type="InterPro" id="IPR032751">
    <property type="entry name" value="Fuseless"/>
</dbReference>
<comment type="caution">
    <text evidence="2">The sequence shown here is derived from an EMBL/GenBank/DDBJ whole genome shotgun (WGS) entry which is preliminary data.</text>
</comment>